<evidence type="ECO:0000313" key="3">
    <source>
        <dbReference type="Proteomes" id="UP000321389"/>
    </source>
</evidence>
<name>A0A5B8KZE8_9HYPH</name>
<protein>
    <submittedName>
        <fullName evidence="2">Uncharacterized protein</fullName>
    </submittedName>
</protein>
<dbReference type="EMBL" id="CP042301">
    <property type="protein sequence ID" value="QDZ00989.1"/>
    <property type="molecule type" value="Genomic_DNA"/>
</dbReference>
<dbReference type="OrthoDB" id="9808546at2"/>
<organism evidence="2 3">
    <name type="scientific">Nitratireductor mangrovi</name>
    <dbReference type="NCBI Taxonomy" id="2599600"/>
    <lineage>
        <taxon>Bacteria</taxon>
        <taxon>Pseudomonadati</taxon>
        <taxon>Pseudomonadota</taxon>
        <taxon>Alphaproteobacteria</taxon>
        <taxon>Hyphomicrobiales</taxon>
        <taxon>Phyllobacteriaceae</taxon>
        <taxon>Nitratireductor</taxon>
    </lineage>
</organism>
<sequence>MRRTVRLGFATMLLSGLMAGAAAAHDLTPRDCTDHRILSRITSKFRHQVRHVPHLPDVEIVDFRRVHERRYLPFRENRPVARRYCGATAVLSDGRKRTVWYLIEDRMGFAGIGDGVEFCVSGFDRWMVYNGRCRVLR</sequence>
<keyword evidence="3" id="KW-1185">Reference proteome</keyword>
<reference evidence="2" key="1">
    <citation type="submission" date="2020-04" db="EMBL/GenBank/DDBJ databases">
        <title>Nitratireductor sp. nov. isolated from mangrove soil.</title>
        <authorList>
            <person name="Ye Y."/>
        </authorList>
    </citation>
    <scope>NUCLEOTIDE SEQUENCE</scope>
    <source>
        <strain evidence="2">SY7</strain>
    </source>
</reference>
<feature type="signal peptide" evidence="1">
    <location>
        <begin position="1"/>
        <end position="24"/>
    </location>
</feature>
<feature type="chain" id="PRO_5022947472" evidence="1">
    <location>
        <begin position="25"/>
        <end position="137"/>
    </location>
</feature>
<gene>
    <name evidence="2" type="ORF">FQ775_11685</name>
</gene>
<accession>A0A5B8KZE8</accession>
<dbReference type="AlphaFoldDB" id="A0A5B8KZE8"/>
<keyword evidence="1" id="KW-0732">Signal</keyword>
<proteinExistence type="predicted"/>
<evidence type="ECO:0000313" key="2">
    <source>
        <dbReference type="EMBL" id="QDZ00989.1"/>
    </source>
</evidence>
<dbReference type="Proteomes" id="UP000321389">
    <property type="component" value="Chromosome"/>
</dbReference>
<dbReference type="KEGG" id="niy:FQ775_11685"/>
<evidence type="ECO:0000256" key="1">
    <source>
        <dbReference type="SAM" id="SignalP"/>
    </source>
</evidence>